<keyword evidence="1" id="KW-1185">Reference proteome</keyword>
<sequence length="102" mass="12408">MITSKIWYLFTYKDNDKHLRNKLYTYDERDVRETMVLIGGFFNNLFDRFAKYKNFEDVIDYCDMWIDLYYTFLKLERADSLHTGGVPNGDLQKKIIDRRNTL</sequence>
<evidence type="ECO:0000313" key="1">
    <source>
        <dbReference type="Proteomes" id="UP000038045"/>
    </source>
</evidence>
<protein>
    <submittedName>
        <fullName evidence="2">PIR Superfamily Protein</fullName>
    </submittedName>
</protein>
<accession>A0A0N4ZEE6</accession>
<name>A0A0N4ZEE6_PARTI</name>
<dbReference type="AlphaFoldDB" id="A0A0N4ZEE6"/>
<dbReference type="Proteomes" id="UP000038045">
    <property type="component" value="Unplaced"/>
</dbReference>
<dbReference type="WBParaSite" id="PTRK_0000604500.1">
    <property type="protein sequence ID" value="PTRK_0000604500.1"/>
    <property type="gene ID" value="PTRK_0000604500"/>
</dbReference>
<proteinExistence type="predicted"/>
<organism evidence="1 2">
    <name type="scientific">Parastrongyloides trichosuri</name>
    <name type="common">Possum-specific nematode worm</name>
    <dbReference type="NCBI Taxonomy" id="131310"/>
    <lineage>
        <taxon>Eukaryota</taxon>
        <taxon>Metazoa</taxon>
        <taxon>Ecdysozoa</taxon>
        <taxon>Nematoda</taxon>
        <taxon>Chromadorea</taxon>
        <taxon>Rhabditida</taxon>
        <taxon>Tylenchina</taxon>
        <taxon>Panagrolaimomorpha</taxon>
        <taxon>Strongyloidoidea</taxon>
        <taxon>Strongyloididae</taxon>
        <taxon>Parastrongyloides</taxon>
    </lineage>
</organism>
<evidence type="ECO:0000313" key="2">
    <source>
        <dbReference type="WBParaSite" id="PTRK_0000604500.1"/>
    </source>
</evidence>
<reference evidence="2" key="1">
    <citation type="submission" date="2017-02" db="UniProtKB">
        <authorList>
            <consortium name="WormBaseParasite"/>
        </authorList>
    </citation>
    <scope>IDENTIFICATION</scope>
</reference>